<protein>
    <submittedName>
        <fullName evidence="2">Surface layer protein A</fullName>
    </submittedName>
</protein>
<feature type="chain" id="PRO_5003424818" evidence="1">
    <location>
        <begin position="38"/>
        <end position="469"/>
    </location>
</feature>
<evidence type="ECO:0000313" key="2">
    <source>
        <dbReference type="EMBL" id="BAK78870.1"/>
    </source>
</evidence>
<organism evidence="2">
    <name type="scientific">Levilactobacillus brevis</name>
    <name type="common">Lactobacillus brevis</name>
    <dbReference type="NCBI Taxonomy" id="1580"/>
    <lineage>
        <taxon>Bacteria</taxon>
        <taxon>Bacillati</taxon>
        <taxon>Bacillota</taxon>
        <taxon>Bacilli</taxon>
        <taxon>Lactobacillales</taxon>
        <taxon>Lactobacillaceae</taxon>
        <taxon>Levilactobacillus</taxon>
    </lineage>
</organism>
<keyword evidence="1" id="KW-0732">Signal</keyword>
<dbReference type="TCDB" id="9.B.324.1.1">
    <property type="family name" value="the pore-forming s-layer protein (s-layer) family"/>
</dbReference>
<sequence length="469" mass="48167">MFGGRKIMQSSLKKSLYLGLAALSFAGVAAVSTTASAKSYATAGAYTTLKTDATKRNVEATGTNALYTKPGTVKGAKVVASKATMAKLASSKKSADYFRAYGVKTTNRGSVYYRVVSMDGKYRGYVYGGKSDTAFAGGIKSADTTTTATTPTRTTGYYLKDVSKNTLWTAPKNTQYKASKVSLYGVKSTDTFKVDSAATKTREGSLYYHVTDTQNTSVSGWIYAGKGYVAGATTQDLGGLSLTMSDAAATSDNSVKVVYRASGSQVGTATWVTAAAGTKAGATVGTTAVNAAGVKLADFVTNSLPSGYTTTGTVDTASATYGNTVYVDVTAAATSKVQLVADNVDNTASTTDNAVAGVLANGAKLSSSDLSATLKEAGIKALTGTKGEAIGATNLATISGAFDTAEINGSKTYYAANGDAYHYVFTYEPANFANDNRLATYGDTLTASFKAVLTKGAPSASSSNSSWIA</sequence>
<evidence type="ECO:0000256" key="1">
    <source>
        <dbReference type="SAM" id="SignalP"/>
    </source>
</evidence>
<feature type="signal peptide" evidence="1">
    <location>
        <begin position="1"/>
        <end position="37"/>
    </location>
</feature>
<reference evidence="2" key="1">
    <citation type="submission" date="2010-09" db="EMBL/GenBank/DDBJ databases">
        <title>Isolation and idetification of new adhesin SlpA isolated from Lactobacillus brevis KB290.</title>
        <authorList>
            <person name="Eguchi K."/>
            <person name="Saito T."/>
        </authorList>
    </citation>
    <scope>NUCLEOTIDE SEQUENCE</scope>
    <source>
        <strain evidence="2">KB290</strain>
    </source>
</reference>
<accession>G1UE81</accession>
<proteinExistence type="predicted"/>
<dbReference type="AlphaFoldDB" id="G1UE81"/>
<dbReference type="EMBL" id="AB586739">
    <property type="protein sequence ID" value="BAK78870.1"/>
    <property type="molecule type" value="Genomic_DNA"/>
</dbReference>
<gene>
    <name evidence="2" type="primary">SlpA</name>
</gene>
<name>G1UE81_LEVBR</name>
<dbReference type="RefSeq" id="WP_015474354.1">
    <property type="nucleotide sequence ID" value="NZ_CP195892.1"/>
</dbReference>